<evidence type="ECO:0000313" key="3">
    <source>
        <dbReference type="Proteomes" id="UP000029538"/>
    </source>
</evidence>
<feature type="transmembrane region" description="Helical" evidence="1">
    <location>
        <begin position="68"/>
        <end position="88"/>
    </location>
</feature>
<dbReference type="Proteomes" id="UP000029538">
    <property type="component" value="Unassembled WGS sequence"/>
</dbReference>
<keyword evidence="1" id="KW-1133">Transmembrane helix</keyword>
<gene>
    <name evidence="2" type="ORF">HMPREF0654_02590</name>
</gene>
<dbReference type="EMBL" id="JRNR01000013">
    <property type="protein sequence ID" value="KGF50110.1"/>
    <property type="molecule type" value="Genomic_DNA"/>
</dbReference>
<name>A0A096ATL9_9BACT</name>
<accession>A0A096ATL9</accession>
<dbReference type="AlphaFoldDB" id="A0A096ATL9"/>
<feature type="transmembrane region" description="Helical" evidence="1">
    <location>
        <begin position="108"/>
        <end position="127"/>
    </location>
</feature>
<keyword evidence="1" id="KW-0812">Transmembrane</keyword>
<reference evidence="2 3" key="1">
    <citation type="submission" date="2014-07" db="EMBL/GenBank/DDBJ databases">
        <authorList>
            <person name="McCorrison J."/>
            <person name="Sanka R."/>
            <person name="Torralba M."/>
            <person name="Gillis M."/>
            <person name="Haft D.H."/>
            <person name="Methe B."/>
            <person name="Sutton G."/>
            <person name="Nelson K.E."/>
        </authorList>
    </citation>
    <scope>NUCLEOTIDE SEQUENCE [LARGE SCALE GENOMIC DNA]</scope>
    <source>
        <strain evidence="2 3">DNF00882</strain>
    </source>
</reference>
<organism evidence="2 3">
    <name type="scientific">Prevotella disiens DNF00882</name>
    <dbReference type="NCBI Taxonomy" id="1401075"/>
    <lineage>
        <taxon>Bacteria</taxon>
        <taxon>Pseudomonadati</taxon>
        <taxon>Bacteroidota</taxon>
        <taxon>Bacteroidia</taxon>
        <taxon>Bacteroidales</taxon>
        <taxon>Prevotellaceae</taxon>
        <taxon>Prevotella</taxon>
    </lineage>
</organism>
<comment type="caution">
    <text evidence="2">The sequence shown here is derived from an EMBL/GenBank/DDBJ whole genome shotgun (WGS) entry which is preliminary data.</text>
</comment>
<keyword evidence="1" id="KW-0472">Membrane</keyword>
<protein>
    <submittedName>
        <fullName evidence="2">Uncharacterized protein</fullName>
    </submittedName>
</protein>
<dbReference type="RefSeq" id="WP_036882448.1">
    <property type="nucleotide sequence ID" value="NZ_JRNR01000013.1"/>
</dbReference>
<feature type="transmembrane region" description="Helical" evidence="1">
    <location>
        <begin position="37"/>
        <end position="56"/>
    </location>
</feature>
<feature type="transmembrane region" description="Helical" evidence="1">
    <location>
        <begin position="12"/>
        <end position="31"/>
    </location>
</feature>
<proteinExistence type="predicted"/>
<evidence type="ECO:0000313" key="2">
    <source>
        <dbReference type="EMBL" id="KGF50110.1"/>
    </source>
</evidence>
<evidence type="ECO:0000256" key="1">
    <source>
        <dbReference type="SAM" id="Phobius"/>
    </source>
</evidence>
<sequence>MKQLNKIESILFIIGGLLMVIGAGLYAFFIVQQYACWAMLVGAILFAGMQIRQKYLGTSFTIKRLRRFMMIANIGFVLAGIFMVEDSYHFIAPLFTKTIGGYTSYMNIFYHNWVVILLISAFIEVYTTHRISHELAKEQQ</sequence>